<feature type="domain" description="VWFC" evidence="2">
    <location>
        <begin position="66"/>
        <end position="131"/>
    </location>
</feature>
<evidence type="ECO:0000256" key="1">
    <source>
        <dbReference type="ARBA" id="ARBA00022729"/>
    </source>
</evidence>
<dbReference type="SMART" id="SM00214">
    <property type="entry name" value="VWC"/>
    <property type="match status" value="2"/>
</dbReference>
<dbReference type="GO" id="GO:0005178">
    <property type="term" value="F:integrin binding"/>
    <property type="evidence" value="ECO:0007669"/>
    <property type="project" value="TreeGrafter"/>
</dbReference>
<feature type="domain" description="VWFC" evidence="2">
    <location>
        <begin position="140"/>
        <end position="205"/>
    </location>
</feature>
<evidence type="ECO:0000313" key="3">
    <source>
        <dbReference type="EMBL" id="KAH3770179.1"/>
    </source>
</evidence>
<dbReference type="SUPFAM" id="SSF57603">
    <property type="entry name" value="FnI-like domain"/>
    <property type="match status" value="2"/>
</dbReference>
<dbReference type="GO" id="GO:0008201">
    <property type="term" value="F:heparin binding"/>
    <property type="evidence" value="ECO:0007669"/>
    <property type="project" value="TreeGrafter"/>
</dbReference>
<dbReference type="OrthoDB" id="6101366at2759"/>
<proteinExistence type="predicted"/>
<gene>
    <name evidence="3" type="ORF">DPMN_171462</name>
</gene>
<comment type="caution">
    <text evidence="3">The sequence shown here is derived from an EMBL/GenBank/DDBJ whole genome shotgun (WGS) entry which is preliminary data.</text>
</comment>
<dbReference type="GO" id="GO:0005615">
    <property type="term" value="C:extracellular space"/>
    <property type="evidence" value="ECO:0007669"/>
    <property type="project" value="TreeGrafter"/>
</dbReference>
<sequence>MCRFIGSPIPVIPSYKPNIIGQSKVEPPKPNELYHGSVTLNVISLTVPGRVTATTAQTGVTGGNAEFCIYKGQIYQQGQHWIDGCQYNCTCEDAKTGFYRCNDMCPVWNNLPNTCTLQKAAGECCSQPVCQNGQVLNQTNTCFYGGNFYREGEQWQDGCKYNCQCMDGRQGYYECQKLCLTWNLPPSCHLDPPPSGKCCQVPVCPANIQLQYPPGFVQH</sequence>
<evidence type="ECO:0000259" key="2">
    <source>
        <dbReference type="PROSITE" id="PS50184"/>
    </source>
</evidence>
<dbReference type="PANTHER" id="PTHR11348">
    <property type="entry name" value="CONNECTIVE TISSUE GROWTH FACTOR-RELATED"/>
    <property type="match status" value="1"/>
</dbReference>
<keyword evidence="4" id="KW-1185">Reference proteome</keyword>
<evidence type="ECO:0000313" key="4">
    <source>
        <dbReference type="Proteomes" id="UP000828390"/>
    </source>
</evidence>
<dbReference type="InterPro" id="IPR050941">
    <property type="entry name" value="CCN"/>
</dbReference>
<dbReference type="InterPro" id="IPR001007">
    <property type="entry name" value="VWF_dom"/>
</dbReference>
<protein>
    <recommendedName>
        <fullName evidence="2">VWFC domain-containing protein</fullName>
    </recommendedName>
</protein>
<dbReference type="GO" id="GO:0007165">
    <property type="term" value="P:signal transduction"/>
    <property type="evidence" value="ECO:0007669"/>
    <property type="project" value="TreeGrafter"/>
</dbReference>
<organism evidence="3 4">
    <name type="scientific">Dreissena polymorpha</name>
    <name type="common">Zebra mussel</name>
    <name type="synonym">Mytilus polymorpha</name>
    <dbReference type="NCBI Taxonomy" id="45954"/>
    <lineage>
        <taxon>Eukaryota</taxon>
        <taxon>Metazoa</taxon>
        <taxon>Spiralia</taxon>
        <taxon>Lophotrochozoa</taxon>
        <taxon>Mollusca</taxon>
        <taxon>Bivalvia</taxon>
        <taxon>Autobranchia</taxon>
        <taxon>Heteroconchia</taxon>
        <taxon>Euheterodonta</taxon>
        <taxon>Imparidentia</taxon>
        <taxon>Neoheterodontei</taxon>
        <taxon>Myida</taxon>
        <taxon>Dreissenoidea</taxon>
        <taxon>Dreissenidae</taxon>
        <taxon>Dreissena</taxon>
    </lineage>
</organism>
<dbReference type="PROSITE" id="PS50184">
    <property type="entry name" value="VWFC_2"/>
    <property type="match status" value="2"/>
</dbReference>
<dbReference type="PANTHER" id="PTHR11348:SF17">
    <property type="entry name" value="CCN"/>
    <property type="match status" value="1"/>
</dbReference>
<dbReference type="GO" id="GO:0007155">
    <property type="term" value="P:cell adhesion"/>
    <property type="evidence" value="ECO:0007669"/>
    <property type="project" value="TreeGrafter"/>
</dbReference>
<reference evidence="3" key="2">
    <citation type="submission" date="2020-11" db="EMBL/GenBank/DDBJ databases">
        <authorList>
            <person name="McCartney M.A."/>
            <person name="Auch B."/>
            <person name="Kono T."/>
            <person name="Mallez S."/>
            <person name="Becker A."/>
            <person name="Gohl D.M."/>
            <person name="Silverstein K.A.T."/>
            <person name="Koren S."/>
            <person name="Bechman K.B."/>
            <person name="Herman A."/>
            <person name="Abrahante J.E."/>
            <person name="Garbe J."/>
        </authorList>
    </citation>
    <scope>NUCLEOTIDE SEQUENCE</scope>
    <source>
        <strain evidence="3">Duluth1</strain>
        <tissue evidence="3">Whole animal</tissue>
    </source>
</reference>
<accession>A0A9D4IE65</accession>
<keyword evidence="1" id="KW-0732">Signal</keyword>
<name>A0A9D4IE65_DREPO</name>
<dbReference type="Proteomes" id="UP000828390">
    <property type="component" value="Unassembled WGS sequence"/>
</dbReference>
<dbReference type="GO" id="GO:0045597">
    <property type="term" value="P:positive regulation of cell differentiation"/>
    <property type="evidence" value="ECO:0007669"/>
    <property type="project" value="TreeGrafter"/>
</dbReference>
<reference evidence="3" key="1">
    <citation type="journal article" date="2019" name="bioRxiv">
        <title>The Genome of the Zebra Mussel, Dreissena polymorpha: A Resource for Invasive Species Research.</title>
        <authorList>
            <person name="McCartney M.A."/>
            <person name="Auch B."/>
            <person name="Kono T."/>
            <person name="Mallez S."/>
            <person name="Zhang Y."/>
            <person name="Obille A."/>
            <person name="Becker A."/>
            <person name="Abrahante J.E."/>
            <person name="Garbe J."/>
            <person name="Badalamenti J.P."/>
            <person name="Herman A."/>
            <person name="Mangelson H."/>
            <person name="Liachko I."/>
            <person name="Sullivan S."/>
            <person name="Sone E.D."/>
            <person name="Koren S."/>
            <person name="Silverstein K.A.T."/>
            <person name="Beckman K.B."/>
            <person name="Gohl D.M."/>
        </authorList>
    </citation>
    <scope>NUCLEOTIDE SEQUENCE</scope>
    <source>
        <strain evidence="3">Duluth1</strain>
        <tissue evidence="3">Whole animal</tissue>
    </source>
</reference>
<dbReference type="GO" id="GO:0031012">
    <property type="term" value="C:extracellular matrix"/>
    <property type="evidence" value="ECO:0007669"/>
    <property type="project" value="TreeGrafter"/>
</dbReference>
<dbReference type="EMBL" id="JAIWYP010000009">
    <property type="protein sequence ID" value="KAH3770179.1"/>
    <property type="molecule type" value="Genomic_DNA"/>
</dbReference>
<dbReference type="AlphaFoldDB" id="A0A9D4IE65"/>
<dbReference type="PROSITE" id="PS01208">
    <property type="entry name" value="VWFC_1"/>
    <property type="match status" value="1"/>
</dbReference>